<dbReference type="Gene3D" id="1.20.58.340">
    <property type="entry name" value="Magnesium transport protein CorA, transmembrane region"/>
    <property type="match status" value="1"/>
</dbReference>
<dbReference type="EMBL" id="BPWL01000003">
    <property type="protein sequence ID" value="GJJ08745.1"/>
    <property type="molecule type" value="Genomic_DNA"/>
</dbReference>
<organism evidence="7 8">
    <name type="scientific">Clathrus columnatus</name>
    <dbReference type="NCBI Taxonomy" id="1419009"/>
    <lineage>
        <taxon>Eukaryota</taxon>
        <taxon>Fungi</taxon>
        <taxon>Dikarya</taxon>
        <taxon>Basidiomycota</taxon>
        <taxon>Agaricomycotina</taxon>
        <taxon>Agaricomycetes</taxon>
        <taxon>Phallomycetidae</taxon>
        <taxon>Phallales</taxon>
        <taxon>Clathraceae</taxon>
        <taxon>Clathrus</taxon>
    </lineage>
</organism>
<reference evidence="7" key="1">
    <citation type="submission" date="2021-10" db="EMBL/GenBank/DDBJ databases">
        <title>De novo Genome Assembly of Clathrus columnatus (Basidiomycota, Fungi) Using Illumina and Nanopore Sequence Data.</title>
        <authorList>
            <person name="Ogiso-Tanaka E."/>
            <person name="Itagaki H."/>
            <person name="Hosoya T."/>
            <person name="Hosaka K."/>
        </authorList>
    </citation>
    <scope>NUCLEOTIDE SEQUENCE</scope>
    <source>
        <strain evidence="7">MO-923</strain>
    </source>
</reference>
<accession>A0AAV5A3B7</accession>
<evidence type="ECO:0000256" key="3">
    <source>
        <dbReference type="ARBA" id="ARBA00022989"/>
    </source>
</evidence>
<comment type="caution">
    <text evidence="7">The sequence shown here is derived from an EMBL/GenBank/DDBJ whole genome shotgun (WGS) entry which is preliminary data.</text>
</comment>
<evidence type="ECO:0000313" key="8">
    <source>
        <dbReference type="Proteomes" id="UP001050691"/>
    </source>
</evidence>
<dbReference type="Proteomes" id="UP001050691">
    <property type="component" value="Unassembled WGS sequence"/>
</dbReference>
<feature type="coiled-coil region" evidence="5">
    <location>
        <begin position="397"/>
        <end position="424"/>
    </location>
</feature>
<sequence length="565" mass="65221">MDSTPNGIRPGLPHLYSLFSVQKRTLSKHRHATPSGPWPWTDLDDEIDPETQATIPKARHVCPHEKNNCEGCWTGYPQLFYPNWTPPQVQRCGISGVDPNPIGDCGIHYVDVDQMGHFSIPKSLEKNKDDEIFWRDIQKAVRPAETRVRCLFVEQLSLPILKMLGTKYDIEPFYWSSSINWIPARYQENLQQGEGDPDLNELDITITLAFPRAIVGEGKQSPPNVHEVIDTQLPLPLNRTTVSDDEMVRVLELDMLAIHMIRGVETSTIISHQPSFKSITSSKAVHSRVYLAGQSVYWNYIFRQSRDPTFILLTMLWYALYAWDQALEYLWEHISYLEINVVQNKDIAFTQGLHRARAYLLHYASLLDDFKNTVQFIRQTPNPALDVLSKRERDFSRKLLKKECQNLSLQIDRLQKSREMWDQRLSNIMQLGFSSVNIDDNKQMKELTKATVRDSAAMKQVAYLTMFFLPGTFIASAFGMNISIFVPMTKGTLAHYIITSVLLTSFTVWLIIALHGTWKDHKGEDIKDIKLRLVWPWILAKKAYLEWRAKRSLLRQESSKQVDNV</sequence>
<keyword evidence="2 6" id="KW-0812">Transmembrane</keyword>
<evidence type="ECO:0000256" key="6">
    <source>
        <dbReference type="SAM" id="Phobius"/>
    </source>
</evidence>
<evidence type="ECO:0000256" key="4">
    <source>
        <dbReference type="ARBA" id="ARBA00023136"/>
    </source>
</evidence>
<evidence type="ECO:0000256" key="1">
    <source>
        <dbReference type="ARBA" id="ARBA00004141"/>
    </source>
</evidence>
<protein>
    <submittedName>
        <fullName evidence="7">Uncharacterized protein</fullName>
    </submittedName>
</protein>
<comment type="subcellular location">
    <subcellularLocation>
        <location evidence="1">Membrane</location>
        <topology evidence="1">Multi-pass membrane protein</topology>
    </subcellularLocation>
</comment>
<evidence type="ECO:0000256" key="5">
    <source>
        <dbReference type="SAM" id="Coils"/>
    </source>
</evidence>
<name>A0AAV5A3B7_9AGAM</name>
<dbReference type="SUPFAM" id="SSF144083">
    <property type="entry name" value="Magnesium transport protein CorA, transmembrane region"/>
    <property type="match status" value="1"/>
</dbReference>
<dbReference type="GO" id="GO:0016020">
    <property type="term" value="C:membrane"/>
    <property type="evidence" value="ECO:0007669"/>
    <property type="project" value="UniProtKB-SubCell"/>
</dbReference>
<evidence type="ECO:0000256" key="2">
    <source>
        <dbReference type="ARBA" id="ARBA00022692"/>
    </source>
</evidence>
<keyword evidence="4 6" id="KW-0472">Membrane</keyword>
<feature type="transmembrane region" description="Helical" evidence="6">
    <location>
        <begin position="461"/>
        <end position="487"/>
    </location>
</feature>
<keyword evidence="8" id="KW-1185">Reference proteome</keyword>
<proteinExistence type="predicted"/>
<dbReference type="InterPro" id="IPR045863">
    <property type="entry name" value="CorA_TM1_TM2"/>
</dbReference>
<dbReference type="AlphaFoldDB" id="A0AAV5A3B7"/>
<keyword evidence="3 6" id="KW-1133">Transmembrane helix</keyword>
<keyword evidence="5" id="KW-0175">Coiled coil</keyword>
<gene>
    <name evidence="7" type="ORF">Clacol_002964</name>
</gene>
<feature type="transmembrane region" description="Helical" evidence="6">
    <location>
        <begin position="493"/>
        <end position="514"/>
    </location>
</feature>
<evidence type="ECO:0000313" key="7">
    <source>
        <dbReference type="EMBL" id="GJJ08745.1"/>
    </source>
</evidence>